<comment type="caution">
    <text evidence="1">The sequence shown here is derived from an EMBL/GenBank/DDBJ whole genome shotgun (WGS) entry which is preliminary data.</text>
</comment>
<keyword evidence="2" id="KW-1185">Reference proteome</keyword>
<dbReference type="PANTHER" id="PTHR34129:SF1">
    <property type="entry name" value="DUF952 DOMAIN-CONTAINING PROTEIN"/>
    <property type="match status" value="1"/>
</dbReference>
<proteinExistence type="predicted"/>
<dbReference type="Gene3D" id="3.20.170.20">
    <property type="entry name" value="Protein of unknown function DUF952"/>
    <property type="match status" value="1"/>
</dbReference>
<dbReference type="AlphaFoldDB" id="A0A5C4NBU5"/>
<dbReference type="EMBL" id="VDFV01000013">
    <property type="protein sequence ID" value="TNC71512.1"/>
    <property type="molecule type" value="Genomic_DNA"/>
</dbReference>
<evidence type="ECO:0000313" key="2">
    <source>
        <dbReference type="Proteomes" id="UP000305709"/>
    </source>
</evidence>
<dbReference type="SUPFAM" id="SSF56399">
    <property type="entry name" value="ADP-ribosylation"/>
    <property type="match status" value="1"/>
</dbReference>
<dbReference type="Pfam" id="PF06108">
    <property type="entry name" value="DUF952"/>
    <property type="match status" value="1"/>
</dbReference>
<dbReference type="OrthoDB" id="9799937at2"/>
<dbReference type="InterPro" id="IPR009297">
    <property type="entry name" value="DUF952"/>
</dbReference>
<dbReference type="PANTHER" id="PTHR34129">
    <property type="entry name" value="BLR1139 PROTEIN"/>
    <property type="match status" value="1"/>
</dbReference>
<name>A0A5C4NBU5_9RHOB</name>
<dbReference type="RefSeq" id="WP_139081776.1">
    <property type="nucleotide sequence ID" value="NZ_VDFV01000013.1"/>
</dbReference>
<dbReference type="Proteomes" id="UP000305709">
    <property type="component" value="Unassembled WGS sequence"/>
</dbReference>
<organism evidence="1 2">
    <name type="scientific">Rubellimicrobium roseum</name>
    <dbReference type="NCBI Taxonomy" id="687525"/>
    <lineage>
        <taxon>Bacteria</taxon>
        <taxon>Pseudomonadati</taxon>
        <taxon>Pseudomonadota</taxon>
        <taxon>Alphaproteobacteria</taxon>
        <taxon>Rhodobacterales</taxon>
        <taxon>Roseobacteraceae</taxon>
        <taxon>Rubellimicrobium</taxon>
    </lineage>
</organism>
<evidence type="ECO:0000313" key="1">
    <source>
        <dbReference type="EMBL" id="TNC71512.1"/>
    </source>
</evidence>
<gene>
    <name evidence="1" type="ORF">FHG71_11245</name>
</gene>
<accession>A0A5C4NBU5</accession>
<protein>
    <submittedName>
        <fullName evidence="1">DUF952 domain-containing protein</fullName>
    </submittedName>
</protein>
<reference evidence="1 2" key="1">
    <citation type="submission" date="2019-06" db="EMBL/GenBank/DDBJ databases">
        <authorList>
            <person name="Jiang L."/>
        </authorList>
    </citation>
    <scope>NUCLEOTIDE SEQUENCE [LARGE SCALE GENOMIC DNA]</scope>
    <source>
        <strain evidence="1 2">YIM 48858</strain>
    </source>
</reference>
<sequence length="110" mass="12277">MAIYKILRTPEWEALQAAGHSLGAPVDLQDGYVHLSTAAQVEETVAKHFAGEEGLVLLAVDETRLVPELRWEPSRGGQLFPHLYRELRMADVIWSAPLPLDGGRHRFPPL</sequence>